<dbReference type="EMBL" id="AP024926">
    <property type="protein sequence ID" value="BCZ87116.1"/>
    <property type="molecule type" value="Genomic_DNA"/>
</dbReference>
<dbReference type="InterPro" id="IPR011335">
    <property type="entry name" value="Restrct_endonuc-II-like"/>
</dbReference>
<dbReference type="PANTHER" id="PTHR35400:SF1">
    <property type="entry name" value="SLR1083 PROTEIN"/>
    <property type="match status" value="1"/>
</dbReference>
<accession>A0AAD1KUA4</accession>
<evidence type="ECO:0000259" key="1">
    <source>
        <dbReference type="Pfam" id="PF05685"/>
    </source>
</evidence>
<dbReference type="CDD" id="cd06260">
    <property type="entry name" value="DUF820-like"/>
    <property type="match status" value="1"/>
</dbReference>
<evidence type="ECO:0000313" key="2">
    <source>
        <dbReference type="EMBL" id="BCZ87116.1"/>
    </source>
</evidence>
<feature type="domain" description="Putative restriction endonuclease" evidence="1">
    <location>
        <begin position="10"/>
        <end position="179"/>
    </location>
</feature>
<dbReference type="RefSeq" id="WP_143585814.1">
    <property type="nucleotide sequence ID" value="NZ_AP019792.1"/>
</dbReference>
<sequence length="181" mass="20791">MATRYRFRVEEFERAFQGVPHVELLRGEVYQMGPIGPKHVHKVAQLDARLQEVLRGKAVVAVQSPLRLSEDSEPEPDLMVLKPPLERYAERLPTPEDVLLLVEVADTSLEFDREVKLPLYAEAGIPEVWLVNLKENLLEAKENLLEAHRDPRGGRYREIRLLSPEEEVSPSVFPEVRLPWA</sequence>
<name>A0AAD1KUA4_THETH</name>
<proteinExistence type="predicted"/>
<dbReference type="PANTHER" id="PTHR35400">
    <property type="entry name" value="SLR1083 PROTEIN"/>
    <property type="match status" value="1"/>
</dbReference>
<dbReference type="InterPro" id="IPR008538">
    <property type="entry name" value="Uma2"/>
</dbReference>
<dbReference type="Proteomes" id="UP000825379">
    <property type="component" value="Chromosome"/>
</dbReference>
<gene>
    <name evidence="2" type="ORF">TthAA11_12980</name>
</gene>
<dbReference type="Gene3D" id="3.90.1570.10">
    <property type="entry name" value="tt1808, chain A"/>
    <property type="match status" value="1"/>
</dbReference>
<evidence type="ECO:0000313" key="3">
    <source>
        <dbReference type="Proteomes" id="UP000825379"/>
    </source>
</evidence>
<dbReference type="Pfam" id="PF05685">
    <property type="entry name" value="Uma2"/>
    <property type="match status" value="1"/>
</dbReference>
<dbReference type="AlphaFoldDB" id="A0AAD1KUA4"/>
<reference evidence="2" key="1">
    <citation type="submission" date="2021-07" db="EMBL/GenBank/DDBJ databases">
        <title>Complete genome sequences of four Thermus thermophilus strains isolated from Arima Hot Spring in Japan.</title>
        <authorList>
            <person name="Tomariguchi N."/>
            <person name="Ueno Y."/>
            <person name="Miyazaki K."/>
        </authorList>
    </citation>
    <scope>NUCLEOTIDE SEQUENCE</scope>
    <source>
        <strain evidence="2">AA1-1</strain>
    </source>
</reference>
<organism evidence="2 3">
    <name type="scientific">Thermus thermophilus</name>
    <dbReference type="NCBI Taxonomy" id="274"/>
    <lineage>
        <taxon>Bacteria</taxon>
        <taxon>Thermotogati</taxon>
        <taxon>Deinococcota</taxon>
        <taxon>Deinococci</taxon>
        <taxon>Thermales</taxon>
        <taxon>Thermaceae</taxon>
        <taxon>Thermus</taxon>
    </lineage>
</organism>
<dbReference type="InterPro" id="IPR012296">
    <property type="entry name" value="Nuclease_put_TT1808"/>
</dbReference>
<dbReference type="SUPFAM" id="SSF52980">
    <property type="entry name" value="Restriction endonuclease-like"/>
    <property type="match status" value="1"/>
</dbReference>
<protein>
    <recommendedName>
        <fullName evidence="1">Putative restriction endonuclease domain-containing protein</fullName>
    </recommendedName>
</protein>